<keyword evidence="3" id="KW-0813">Transport</keyword>
<dbReference type="Pfam" id="PF13609">
    <property type="entry name" value="Porin_4"/>
    <property type="match status" value="1"/>
</dbReference>
<dbReference type="PANTHER" id="PTHR34501:SF9">
    <property type="entry name" value="MAJOR OUTER MEMBRANE PROTEIN P.IA"/>
    <property type="match status" value="1"/>
</dbReference>
<evidence type="ECO:0000256" key="5">
    <source>
        <dbReference type="ARBA" id="ARBA00022692"/>
    </source>
</evidence>
<evidence type="ECO:0000256" key="2">
    <source>
        <dbReference type="ARBA" id="ARBA00011233"/>
    </source>
</evidence>
<evidence type="ECO:0000256" key="7">
    <source>
        <dbReference type="ARBA" id="ARBA00023065"/>
    </source>
</evidence>
<gene>
    <name evidence="12" type="ORF">Ga0061068_1142</name>
</gene>
<keyword evidence="8" id="KW-0626">Porin</keyword>
<dbReference type="EMBL" id="CYHH01000014">
    <property type="protein sequence ID" value="CUB07888.1"/>
    <property type="molecule type" value="Genomic_DNA"/>
</dbReference>
<evidence type="ECO:0000313" key="13">
    <source>
        <dbReference type="Proteomes" id="UP000182108"/>
    </source>
</evidence>
<reference evidence="13" key="1">
    <citation type="submission" date="2015-08" db="EMBL/GenBank/DDBJ databases">
        <authorList>
            <person name="Babu N.S."/>
            <person name="Beckwith C.J."/>
            <person name="Beseler K.G."/>
            <person name="Brison A."/>
            <person name="Carone J.V."/>
            <person name="Caskin T.P."/>
            <person name="Diamond M."/>
            <person name="Durham M.E."/>
            <person name="Foxe J.M."/>
            <person name="Go M."/>
            <person name="Henderson B.A."/>
            <person name="Jones I.B."/>
            <person name="McGettigan J.A."/>
            <person name="Micheletti S.J."/>
            <person name="Nasrallah M.E."/>
            <person name="Ortiz D."/>
            <person name="Piller C.R."/>
            <person name="Privatt S.R."/>
            <person name="Schneider S.L."/>
            <person name="Sharp S."/>
            <person name="Smith T.C."/>
            <person name="Stanton J.D."/>
            <person name="Ullery H.E."/>
            <person name="Wilson R.J."/>
            <person name="Serrano M.G."/>
            <person name="Buck G."/>
            <person name="Lee V."/>
            <person name="Wang Y."/>
            <person name="Carvalho R."/>
            <person name="Voegtly L."/>
            <person name="Shi R."/>
            <person name="Duckworth R."/>
            <person name="Johnson A."/>
            <person name="Loviza R."/>
            <person name="Walstead R."/>
            <person name="Shah Z."/>
            <person name="Kiflezghi M."/>
            <person name="Wade K."/>
            <person name="Ball S.L."/>
            <person name="Bradley K.W."/>
            <person name="Asai D.J."/>
            <person name="Bowman C.A."/>
            <person name="Russell D.A."/>
            <person name="Pope W.H."/>
            <person name="Jacobs-Sera D."/>
            <person name="Hendrix R.W."/>
            <person name="Hatfull G.F."/>
        </authorList>
    </citation>
    <scope>NUCLEOTIDE SEQUENCE [LARGE SCALE GENOMIC DNA]</scope>
    <source>
        <strain evidence="13">JCM 19170</strain>
    </source>
</reference>
<evidence type="ECO:0000256" key="1">
    <source>
        <dbReference type="ARBA" id="ARBA00004571"/>
    </source>
</evidence>
<evidence type="ECO:0000256" key="6">
    <source>
        <dbReference type="ARBA" id="ARBA00022729"/>
    </source>
</evidence>
<proteinExistence type="predicted"/>
<dbReference type="AlphaFoldDB" id="A0A0K6IXR6"/>
<keyword evidence="7" id="KW-0406">Ion transport</keyword>
<dbReference type="InterPro" id="IPR050298">
    <property type="entry name" value="Gram-neg_bact_OMP"/>
</dbReference>
<evidence type="ECO:0000256" key="8">
    <source>
        <dbReference type="ARBA" id="ARBA00023114"/>
    </source>
</evidence>
<evidence type="ECO:0000313" key="12">
    <source>
        <dbReference type="EMBL" id="CUB07888.1"/>
    </source>
</evidence>
<dbReference type="InterPro" id="IPR033900">
    <property type="entry name" value="Gram_neg_porin_domain"/>
</dbReference>
<keyword evidence="10" id="KW-0998">Cell outer membrane</keyword>
<dbReference type="PANTHER" id="PTHR34501">
    <property type="entry name" value="PROTEIN YDDL-RELATED"/>
    <property type="match status" value="1"/>
</dbReference>
<keyword evidence="6" id="KW-0732">Signal</keyword>
<dbReference type="SUPFAM" id="SSF56935">
    <property type="entry name" value="Porins"/>
    <property type="match status" value="1"/>
</dbReference>
<feature type="domain" description="Porin" evidence="11">
    <location>
        <begin position="4"/>
        <end position="328"/>
    </location>
</feature>
<sequence length="367" mass="39429">MWVAPSVAAAGIELYGVADAFVKFGEWRGDQTVGVDDSWFSGDRIGLRGKESLGDGLVATFVLEQGYALDTGKSEVMSREDSLKNEGSEVLTRQAWVGLEGAFGRVALGRQYAPGYFTYAYDALLSAVPSPQSWLSLLGRLSITPNSPARWNNAVTWEGGFRSLTFSAIHSAGNRETARADGPGEGDDDKDGVALRYDGGAFKAGAIAHVVRFDGEHLVGGRVADETQKEGFFGASYDFGVLRLAGSWQRGVDVQGVGGFDVSIWQFGVLVPFGPNNLHFAYGKSRFEGVGGGEGGRFSPSSWTVAWTRALSKRTTAYAGYTAIDHDGLDWGQMQWLGQTDAARNGHAAQETVGDTGFFFVGMRHVF</sequence>
<name>A0A0K6IXR6_9PROT</name>
<evidence type="ECO:0000256" key="9">
    <source>
        <dbReference type="ARBA" id="ARBA00023136"/>
    </source>
</evidence>
<accession>A0A0K6IXR6</accession>
<evidence type="ECO:0000256" key="4">
    <source>
        <dbReference type="ARBA" id="ARBA00022452"/>
    </source>
</evidence>
<keyword evidence="4" id="KW-1134">Transmembrane beta strand</keyword>
<keyword evidence="5" id="KW-0812">Transmembrane</keyword>
<dbReference type="Gene3D" id="2.40.160.10">
    <property type="entry name" value="Porin"/>
    <property type="match status" value="1"/>
</dbReference>
<dbReference type="InterPro" id="IPR023614">
    <property type="entry name" value="Porin_dom_sf"/>
</dbReference>
<dbReference type="GO" id="GO:0015288">
    <property type="term" value="F:porin activity"/>
    <property type="evidence" value="ECO:0007669"/>
    <property type="project" value="UniProtKB-KW"/>
</dbReference>
<evidence type="ECO:0000259" key="11">
    <source>
        <dbReference type="Pfam" id="PF13609"/>
    </source>
</evidence>
<comment type="subunit">
    <text evidence="2">Homotrimer.</text>
</comment>
<evidence type="ECO:0000256" key="3">
    <source>
        <dbReference type="ARBA" id="ARBA00022448"/>
    </source>
</evidence>
<dbReference type="GO" id="GO:0009279">
    <property type="term" value="C:cell outer membrane"/>
    <property type="evidence" value="ECO:0007669"/>
    <property type="project" value="UniProtKB-SubCell"/>
</dbReference>
<comment type="subcellular location">
    <subcellularLocation>
        <location evidence="1">Cell outer membrane</location>
        <topology evidence="1">Multi-pass membrane protein</topology>
    </subcellularLocation>
</comment>
<keyword evidence="13" id="KW-1185">Reference proteome</keyword>
<dbReference type="GO" id="GO:0006811">
    <property type="term" value="P:monoatomic ion transport"/>
    <property type="evidence" value="ECO:0007669"/>
    <property type="project" value="UniProtKB-KW"/>
</dbReference>
<organism evidence="12 13">
    <name type="scientific">Tepidiphilus thermophilus</name>
    <dbReference type="NCBI Taxonomy" id="876478"/>
    <lineage>
        <taxon>Bacteria</taxon>
        <taxon>Pseudomonadati</taxon>
        <taxon>Pseudomonadota</taxon>
        <taxon>Hydrogenophilia</taxon>
        <taxon>Hydrogenophilales</taxon>
        <taxon>Hydrogenophilaceae</taxon>
        <taxon>Tepidiphilus</taxon>
    </lineage>
</organism>
<dbReference type="Proteomes" id="UP000182108">
    <property type="component" value="Unassembled WGS sequence"/>
</dbReference>
<evidence type="ECO:0000256" key="10">
    <source>
        <dbReference type="ARBA" id="ARBA00023237"/>
    </source>
</evidence>
<protein>
    <submittedName>
        <fullName evidence="12">Outer membrane protein (Porin)</fullName>
    </submittedName>
</protein>
<keyword evidence="9" id="KW-0472">Membrane</keyword>
<dbReference type="GO" id="GO:0046930">
    <property type="term" value="C:pore complex"/>
    <property type="evidence" value="ECO:0007669"/>
    <property type="project" value="UniProtKB-KW"/>
</dbReference>
<dbReference type="CDD" id="cd00342">
    <property type="entry name" value="gram_neg_porins"/>
    <property type="match status" value="1"/>
</dbReference>